<gene>
    <name evidence="6" type="ORF">UCMB321_2983</name>
</gene>
<dbReference type="Pfam" id="PF00126">
    <property type="entry name" value="HTH_1"/>
    <property type="match status" value="1"/>
</dbReference>
<dbReference type="Pfam" id="PF03466">
    <property type="entry name" value="LysR_substrate"/>
    <property type="match status" value="1"/>
</dbReference>
<dbReference type="OrthoDB" id="6971749at2"/>
<dbReference type="Proteomes" id="UP000031535">
    <property type="component" value="Unassembled WGS sequence"/>
</dbReference>
<dbReference type="SUPFAM" id="SSF53850">
    <property type="entry name" value="Periplasmic binding protein-like II"/>
    <property type="match status" value="1"/>
</dbReference>
<evidence type="ECO:0000256" key="2">
    <source>
        <dbReference type="ARBA" id="ARBA00023015"/>
    </source>
</evidence>
<dbReference type="InterPro" id="IPR036390">
    <property type="entry name" value="WH_DNA-bd_sf"/>
</dbReference>
<dbReference type="InterPro" id="IPR000847">
    <property type="entry name" value="LysR_HTH_N"/>
</dbReference>
<comment type="caution">
    <text evidence="6">The sequence shown here is derived from an EMBL/GenBank/DDBJ whole genome shotgun (WGS) entry which is preliminary data.</text>
</comment>
<dbReference type="CDD" id="cd05466">
    <property type="entry name" value="PBP2_LTTR_substrate"/>
    <property type="match status" value="1"/>
</dbReference>
<keyword evidence="2" id="KW-0805">Transcription regulation</keyword>
<evidence type="ECO:0000313" key="7">
    <source>
        <dbReference type="Proteomes" id="UP000031535"/>
    </source>
</evidence>
<dbReference type="EMBL" id="JXDG01000039">
    <property type="protein sequence ID" value="KIH83237.1"/>
    <property type="molecule type" value="Genomic_DNA"/>
</dbReference>
<reference evidence="6 7" key="1">
    <citation type="submission" date="2015-01" db="EMBL/GenBank/DDBJ databases">
        <title>Complete genome of Pseudomonas batumici UCM B-321 producer of the batumin antibiotic with strong antistaphilococcal and potential anticancer activity.</title>
        <authorList>
            <person name="Klochko V.V."/>
            <person name="Zelena L.B."/>
            <person name="Elena K.A."/>
            <person name="Reva O.N."/>
        </authorList>
    </citation>
    <scope>NUCLEOTIDE SEQUENCE [LARGE SCALE GENOMIC DNA]</scope>
    <source>
        <strain evidence="6 7">UCM B-321</strain>
    </source>
</reference>
<proteinExistence type="inferred from homology"/>
<protein>
    <submittedName>
        <fullName evidence="6">Transcriptional regulator</fullName>
    </submittedName>
</protein>
<evidence type="ECO:0000256" key="4">
    <source>
        <dbReference type="ARBA" id="ARBA00023163"/>
    </source>
</evidence>
<comment type="similarity">
    <text evidence="1">Belongs to the LysR transcriptional regulatory family.</text>
</comment>
<accession>A0A0C2IE59</accession>
<dbReference type="GO" id="GO:0000976">
    <property type="term" value="F:transcription cis-regulatory region binding"/>
    <property type="evidence" value="ECO:0007669"/>
    <property type="project" value="TreeGrafter"/>
</dbReference>
<sequence length="312" mass="34192">MQLEWLEDFIELARTRSLSRAAEIRCVTHPAFGRRIRALEEWVGTSLIERKQPLSLTPGGLLFLEAATQSVELLAAVRAQFQGGGLSRDEPVRIATGRTLASDFFPDWYASLNPQFGCFPVSLVTSGAQEAIMKLSAGDVDLLLSFSSPLTQVLIDPERFDSLVLANEELLPVSAPDAHGQPLFHISAHSSAQTIPWLAFSPTLALRGVLAQHLARLPQRLALRMIYQADSYEAILEMAKRGSGLAWLPRMVAKGALASGELLIAGGPEFQISFDVSLHRLRSNQSERAMKIWQGLLLRHAGHGSNHDTNLA</sequence>
<evidence type="ECO:0000256" key="3">
    <source>
        <dbReference type="ARBA" id="ARBA00023125"/>
    </source>
</evidence>
<dbReference type="Gene3D" id="1.10.10.10">
    <property type="entry name" value="Winged helix-like DNA-binding domain superfamily/Winged helix DNA-binding domain"/>
    <property type="match status" value="1"/>
</dbReference>
<dbReference type="RefSeq" id="WP_040068107.1">
    <property type="nucleotide sequence ID" value="NZ_JXDG01000039.1"/>
</dbReference>
<dbReference type="Gene3D" id="3.40.190.10">
    <property type="entry name" value="Periplasmic binding protein-like II"/>
    <property type="match status" value="2"/>
</dbReference>
<dbReference type="PANTHER" id="PTHR30126:SF2">
    <property type="entry name" value="HTH-TYPE TRANSCRIPTIONAL REGULATOR YJIE"/>
    <property type="match status" value="1"/>
</dbReference>
<dbReference type="InterPro" id="IPR036388">
    <property type="entry name" value="WH-like_DNA-bd_sf"/>
</dbReference>
<dbReference type="GO" id="GO:0003700">
    <property type="term" value="F:DNA-binding transcription factor activity"/>
    <property type="evidence" value="ECO:0007669"/>
    <property type="project" value="InterPro"/>
</dbReference>
<evidence type="ECO:0000256" key="1">
    <source>
        <dbReference type="ARBA" id="ARBA00009437"/>
    </source>
</evidence>
<feature type="domain" description="HTH lysR-type" evidence="5">
    <location>
        <begin position="1"/>
        <end position="57"/>
    </location>
</feature>
<dbReference type="STRING" id="226910.UCMB321_2983"/>
<dbReference type="InterPro" id="IPR005119">
    <property type="entry name" value="LysR_subst-bd"/>
</dbReference>
<organism evidence="6 7">
    <name type="scientific">Pseudomonas batumici</name>
    <dbReference type="NCBI Taxonomy" id="226910"/>
    <lineage>
        <taxon>Bacteria</taxon>
        <taxon>Pseudomonadati</taxon>
        <taxon>Pseudomonadota</taxon>
        <taxon>Gammaproteobacteria</taxon>
        <taxon>Pseudomonadales</taxon>
        <taxon>Pseudomonadaceae</taxon>
        <taxon>Pseudomonas</taxon>
    </lineage>
</organism>
<keyword evidence="7" id="KW-1185">Reference proteome</keyword>
<evidence type="ECO:0000313" key="6">
    <source>
        <dbReference type="EMBL" id="KIH83237.1"/>
    </source>
</evidence>
<dbReference type="PROSITE" id="PS50931">
    <property type="entry name" value="HTH_LYSR"/>
    <property type="match status" value="1"/>
</dbReference>
<keyword evidence="4" id="KW-0804">Transcription</keyword>
<evidence type="ECO:0000259" key="5">
    <source>
        <dbReference type="PROSITE" id="PS50931"/>
    </source>
</evidence>
<keyword evidence="3" id="KW-0238">DNA-binding</keyword>
<dbReference type="PATRIC" id="fig|226910.6.peg.2972"/>
<dbReference type="PANTHER" id="PTHR30126">
    <property type="entry name" value="HTH-TYPE TRANSCRIPTIONAL REGULATOR"/>
    <property type="match status" value="1"/>
</dbReference>
<dbReference type="SUPFAM" id="SSF46785">
    <property type="entry name" value="Winged helix' DNA-binding domain"/>
    <property type="match status" value="1"/>
</dbReference>
<dbReference type="AlphaFoldDB" id="A0A0C2IE59"/>
<name>A0A0C2IE59_9PSED</name>